<evidence type="ECO:0000256" key="2">
    <source>
        <dbReference type="ARBA" id="ARBA00022840"/>
    </source>
</evidence>
<keyword evidence="4" id="KW-0378">Hydrolase</keyword>
<dbReference type="GO" id="GO:0005886">
    <property type="term" value="C:plasma membrane"/>
    <property type="evidence" value="ECO:0007669"/>
    <property type="project" value="TreeGrafter"/>
</dbReference>
<dbReference type="RefSeq" id="WP_051246195.1">
    <property type="nucleotide sequence ID" value="NZ_CP062939.1"/>
</dbReference>
<dbReference type="InterPro" id="IPR015854">
    <property type="entry name" value="ABC_transpr_LolD-like"/>
</dbReference>
<dbReference type="GO" id="GO:0005524">
    <property type="term" value="F:ATP binding"/>
    <property type="evidence" value="ECO:0007669"/>
    <property type="project" value="UniProtKB-KW"/>
</dbReference>
<sequence length="218" mass="23719">MQNFSLPGEPVIAAKLEKTFGRRVLWRGLTFRIEPGRMISLTGPSGSGKSTLLNCIGLLERPSAGTLSCGSSELTAMNSRQARLFRKRTLGYLFQDYALIDNATIEQNLDVALRSTANRSEWHALTRQALNRVGLKGREREPVFQLSGGEQQRVALARLIVKRPGIILADEPTGALDHGNADMVIATLRDMADHGGVIIIATHSDRVANACDATIELG</sequence>
<feature type="domain" description="ABC transporter" evidence="3">
    <location>
        <begin position="11"/>
        <end position="217"/>
    </location>
</feature>
<evidence type="ECO:0000313" key="5">
    <source>
        <dbReference type="Proteomes" id="UP000029055"/>
    </source>
</evidence>
<dbReference type="Pfam" id="PF00005">
    <property type="entry name" value="ABC_tran"/>
    <property type="match status" value="1"/>
</dbReference>
<dbReference type="EC" id="3.6.3.28" evidence="4"/>
<dbReference type="PROSITE" id="PS00211">
    <property type="entry name" value="ABC_TRANSPORTER_1"/>
    <property type="match status" value="1"/>
</dbReference>
<dbReference type="PANTHER" id="PTHR24220:SF86">
    <property type="entry name" value="ABC TRANSPORTER ABCH.1"/>
    <property type="match status" value="1"/>
</dbReference>
<dbReference type="AlphaFoldDB" id="A0A087E5H8"/>
<dbReference type="InterPro" id="IPR017871">
    <property type="entry name" value="ABC_transporter-like_CS"/>
</dbReference>
<dbReference type="Gene3D" id="3.40.50.300">
    <property type="entry name" value="P-loop containing nucleotide triphosphate hydrolases"/>
    <property type="match status" value="1"/>
</dbReference>
<dbReference type="SUPFAM" id="SSF52540">
    <property type="entry name" value="P-loop containing nucleoside triphosphate hydrolases"/>
    <property type="match status" value="1"/>
</dbReference>
<name>A0A087E5H8_9BIFI</name>
<dbReference type="InterPro" id="IPR003593">
    <property type="entry name" value="AAA+_ATPase"/>
</dbReference>
<dbReference type="SMART" id="SM00382">
    <property type="entry name" value="AAA"/>
    <property type="match status" value="1"/>
</dbReference>
<dbReference type="OrthoDB" id="4425833at2"/>
<dbReference type="GO" id="GO:0016887">
    <property type="term" value="F:ATP hydrolysis activity"/>
    <property type="evidence" value="ECO:0007669"/>
    <property type="project" value="InterPro"/>
</dbReference>
<dbReference type="InterPro" id="IPR027417">
    <property type="entry name" value="P-loop_NTPase"/>
</dbReference>
<evidence type="ECO:0000313" key="4">
    <source>
        <dbReference type="EMBL" id="KFJ03029.1"/>
    </source>
</evidence>
<dbReference type="InterPro" id="IPR003439">
    <property type="entry name" value="ABC_transporter-like_ATP-bd"/>
</dbReference>
<dbReference type="GO" id="GO:0022857">
    <property type="term" value="F:transmembrane transporter activity"/>
    <property type="evidence" value="ECO:0007669"/>
    <property type="project" value="TreeGrafter"/>
</dbReference>
<comment type="caution">
    <text evidence="4">The sequence shown here is derived from an EMBL/GenBank/DDBJ whole genome shotgun (WGS) entry which is preliminary data.</text>
</comment>
<dbReference type="eggNOG" id="COG1136">
    <property type="taxonomic scope" value="Bacteria"/>
</dbReference>
<keyword evidence="1" id="KW-0547">Nucleotide-binding</keyword>
<evidence type="ECO:0000259" key="3">
    <source>
        <dbReference type="PROSITE" id="PS50893"/>
    </source>
</evidence>
<dbReference type="PANTHER" id="PTHR24220">
    <property type="entry name" value="IMPORT ATP-BINDING PROTEIN"/>
    <property type="match status" value="1"/>
</dbReference>
<keyword evidence="5" id="KW-1185">Reference proteome</keyword>
<dbReference type="STRING" id="77635.BISU_0956"/>
<organism evidence="4 5">
    <name type="scientific">Bifidobacterium subtile</name>
    <dbReference type="NCBI Taxonomy" id="77635"/>
    <lineage>
        <taxon>Bacteria</taxon>
        <taxon>Bacillati</taxon>
        <taxon>Actinomycetota</taxon>
        <taxon>Actinomycetes</taxon>
        <taxon>Bifidobacteriales</taxon>
        <taxon>Bifidobacteriaceae</taxon>
        <taxon>Bifidobacterium</taxon>
    </lineage>
</organism>
<proteinExistence type="predicted"/>
<protein>
    <submittedName>
        <fullName evidence="4">ABC transporter</fullName>
        <ecNumber evidence="4">3.6.3.28</ecNumber>
    </submittedName>
</protein>
<dbReference type="EMBL" id="JGZR01000007">
    <property type="protein sequence ID" value="KFJ03029.1"/>
    <property type="molecule type" value="Genomic_DNA"/>
</dbReference>
<accession>A0A087E5H8</accession>
<evidence type="ECO:0000256" key="1">
    <source>
        <dbReference type="ARBA" id="ARBA00022741"/>
    </source>
</evidence>
<dbReference type="Proteomes" id="UP000029055">
    <property type="component" value="Unassembled WGS sequence"/>
</dbReference>
<keyword evidence="2" id="KW-0067">ATP-binding</keyword>
<gene>
    <name evidence="4" type="ORF">BISU_0956</name>
</gene>
<reference evidence="4 5" key="1">
    <citation type="submission" date="2014-03" db="EMBL/GenBank/DDBJ databases">
        <title>Genomics of Bifidobacteria.</title>
        <authorList>
            <person name="Ventura M."/>
            <person name="Milani C."/>
            <person name="Lugli G.A."/>
        </authorList>
    </citation>
    <scope>NUCLEOTIDE SEQUENCE [LARGE SCALE GENOMIC DNA]</scope>
    <source>
        <strain evidence="4 5">LMG 11597</strain>
    </source>
</reference>
<dbReference type="PROSITE" id="PS50893">
    <property type="entry name" value="ABC_TRANSPORTER_2"/>
    <property type="match status" value="1"/>
</dbReference>